<dbReference type="InterPro" id="IPR037026">
    <property type="entry name" value="Vgr_OB-fold_dom_sf"/>
</dbReference>
<dbReference type="NCBIfam" id="TIGR01646">
    <property type="entry name" value="vgr_GE"/>
    <property type="match status" value="1"/>
</dbReference>
<sequence length="772" mass="83095">MPRLYEISAGFLPPSAMVVAFEGHEALNRPYRLQIRVSVPLADGLGLGLDGATGQRAKLTIHHDRPDAPHGTYSGTVAAFELVEDLAQHSIFRLDLVPKLWGLSLGEHSRVFIDMALPDILEKTLQDGGLSSGDFELRLTGKYPALPHVCQIRESRLVFLTRWLERVGAYYFFEQGDDGEKLILTDSKSSHSEARTEPVRFVPQGDDDVSAGEALRTFRWRHEVTPRKVTVTDYDPLHPQLAVTGSADATPASVGGDVHFFKVNEDRPERSESHAKTRALEYLAGRTTCQARGRVFGLMPGFVFDLVEHPRGELNKAYLVTEIVHRGSEARVAGGPVRARGGETISSDRPLYECEVKLVDASQHWTPPSLTPWPRISGTVRARIDGSAESEFAQLDGHGRYLVRILLDESGLPDGAASTRLRMLQPHAGNPEGMHLPLRKGTEVQVGFLRGDPDQPVIVGVTPNKTTPSPVVQANHSQNVLQTGGLSRIEIEDKQGSEYVDISTPPEKTFLHLGAHAGLGSHNYVLSTSGDYSMHTGGTRDITVGGKQNESVKGNVNESYHADQETTVDGSLTETIDGGATQTIHAGSTQTIDGGVQQTISGGELRTVDGGQQETLSGGRTQTITGSSVETISGDLTQTISGGATISTPAGYFVTAAGGFEVSTPASMTLIATGGFNLLAPGGQRRLDNEFQLAGGEYKVFFEKQLTITGHKIDAMGLYVELIGVKADVFGLKHTISNHIRSTALAMLTTDGIGVSSHAFSQHKGGFHAWGG</sequence>
<dbReference type="AlphaFoldDB" id="A0A150RVN3"/>
<dbReference type="InterPro" id="IPR017847">
    <property type="entry name" value="T6SS_RhsGE_Vgr_subset"/>
</dbReference>
<dbReference type="NCBIfam" id="TIGR03361">
    <property type="entry name" value="VI_Rhs_Vgr"/>
    <property type="match status" value="1"/>
</dbReference>
<name>A0A150RVN3_SORCE</name>
<dbReference type="EMBL" id="JEMB01001964">
    <property type="protein sequence ID" value="KYF84233.1"/>
    <property type="molecule type" value="Genomic_DNA"/>
</dbReference>
<evidence type="ECO:0000313" key="3">
    <source>
        <dbReference type="EMBL" id="KYF84233.1"/>
    </source>
</evidence>
<reference evidence="3 4" key="1">
    <citation type="submission" date="2014-02" db="EMBL/GenBank/DDBJ databases">
        <title>The small core and large imbalanced accessory genome model reveals a collaborative survival strategy of Sorangium cellulosum strains in nature.</title>
        <authorList>
            <person name="Han K."/>
            <person name="Peng R."/>
            <person name="Blom J."/>
            <person name="Li Y.-Z."/>
        </authorList>
    </citation>
    <scope>NUCLEOTIDE SEQUENCE [LARGE SCALE GENOMIC DNA]</scope>
    <source>
        <strain evidence="3 4">So0011-07</strain>
    </source>
</reference>
<dbReference type="Pfam" id="PF04717">
    <property type="entry name" value="Phage_base_V"/>
    <property type="match status" value="1"/>
</dbReference>
<dbReference type="SUPFAM" id="SSF69349">
    <property type="entry name" value="Phage fibre proteins"/>
    <property type="match status" value="2"/>
</dbReference>
<dbReference type="SUPFAM" id="SSF69279">
    <property type="entry name" value="Phage tail proteins"/>
    <property type="match status" value="2"/>
</dbReference>
<comment type="caution">
    <text evidence="3">The sequence shown here is derived from an EMBL/GenBank/DDBJ whole genome shotgun (WGS) entry which is preliminary data.</text>
</comment>
<dbReference type="Gene3D" id="2.30.110.50">
    <property type="match status" value="1"/>
</dbReference>
<dbReference type="Gene3D" id="4.10.220.110">
    <property type="match status" value="1"/>
</dbReference>
<dbReference type="Gene3D" id="2.40.50.230">
    <property type="entry name" value="Gp5 N-terminal domain"/>
    <property type="match status" value="1"/>
</dbReference>
<dbReference type="Proteomes" id="UP000075635">
    <property type="component" value="Unassembled WGS sequence"/>
</dbReference>
<protein>
    <recommendedName>
        <fullName evidence="2">Gp5/Type VI secretion system Vgr protein OB-fold domain-containing protein</fullName>
    </recommendedName>
</protein>
<evidence type="ECO:0000313" key="4">
    <source>
        <dbReference type="Proteomes" id="UP000075635"/>
    </source>
</evidence>
<accession>A0A150RVN3</accession>
<dbReference type="InterPro" id="IPR006533">
    <property type="entry name" value="T6SS_Vgr_RhsGE"/>
</dbReference>
<proteinExistence type="inferred from homology"/>
<gene>
    <name evidence="3" type="ORF">BE17_39930</name>
</gene>
<dbReference type="Pfam" id="PF05954">
    <property type="entry name" value="Phage_GPD"/>
    <property type="match status" value="1"/>
</dbReference>
<dbReference type="InterPro" id="IPR006531">
    <property type="entry name" value="Gp5/Vgr_OB"/>
</dbReference>
<dbReference type="Gene3D" id="3.55.50.10">
    <property type="entry name" value="Baseplate protein-like domains"/>
    <property type="match status" value="1"/>
</dbReference>
<evidence type="ECO:0000256" key="1">
    <source>
        <dbReference type="ARBA" id="ARBA00005558"/>
    </source>
</evidence>
<dbReference type="SUPFAM" id="SSF69255">
    <property type="entry name" value="gp5 N-terminal domain-like"/>
    <property type="match status" value="1"/>
</dbReference>
<organism evidence="3 4">
    <name type="scientific">Sorangium cellulosum</name>
    <name type="common">Polyangium cellulosum</name>
    <dbReference type="NCBI Taxonomy" id="56"/>
    <lineage>
        <taxon>Bacteria</taxon>
        <taxon>Pseudomonadati</taxon>
        <taxon>Myxococcota</taxon>
        <taxon>Polyangia</taxon>
        <taxon>Polyangiales</taxon>
        <taxon>Polyangiaceae</taxon>
        <taxon>Sorangium</taxon>
    </lineage>
</organism>
<comment type="similarity">
    <text evidence="1">Belongs to the VgrG protein family.</text>
</comment>
<feature type="domain" description="Gp5/Type VI secretion system Vgr protein OB-fold" evidence="2">
    <location>
        <begin position="413"/>
        <end position="461"/>
    </location>
</feature>
<evidence type="ECO:0000259" key="2">
    <source>
        <dbReference type="Pfam" id="PF04717"/>
    </source>
</evidence>